<evidence type="ECO:0000256" key="10">
    <source>
        <dbReference type="ARBA" id="ARBA00047364"/>
    </source>
</evidence>
<dbReference type="InterPro" id="IPR033911">
    <property type="entry name" value="MetRS_core"/>
</dbReference>
<dbReference type="AlphaFoldDB" id="A0AAE7THF5"/>
<feature type="domain" description="Methionyl/Leucyl tRNA synthetase" evidence="13">
    <location>
        <begin position="166"/>
        <end position="522"/>
    </location>
</feature>
<dbReference type="Gene3D" id="1.10.730.10">
    <property type="entry name" value="Isoleucyl-tRNA Synthetase, Domain 1"/>
    <property type="match status" value="1"/>
</dbReference>
<dbReference type="InterPro" id="IPR023457">
    <property type="entry name" value="Met-tRNA_synth_2"/>
</dbReference>
<dbReference type="GO" id="GO:0004825">
    <property type="term" value="F:methionine-tRNA ligase activity"/>
    <property type="evidence" value="ECO:0007669"/>
    <property type="project" value="UniProtKB-UniRule"/>
</dbReference>
<evidence type="ECO:0000256" key="3">
    <source>
        <dbReference type="ARBA" id="ARBA00005328"/>
    </source>
</evidence>
<feature type="short sequence motif" description="'HIGH' region" evidence="11">
    <location>
        <begin position="172"/>
        <end position="182"/>
    </location>
</feature>
<dbReference type="InterPro" id="IPR014729">
    <property type="entry name" value="Rossmann-like_a/b/a_fold"/>
</dbReference>
<dbReference type="HAMAP" id="MF_01228">
    <property type="entry name" value="Met_tRNA_synth_type2"/>
    <property type="match status" value="1"/>
</dbReference>
<dbReference type="PANTHER" id="PTHR43326:SF1">
    <property type="entry name" value="METHIONINE--TRNA LIGASE, MITOCHONDRIAL"/>
    <property type="match status" value="1"/>
</dbReference>
<evidence type="ECO:0000256" key="2">
    <source>
        <dbReference type="ARBA" id="ARBA00004496"/>
    </source>
</evidence>
<evidence type="ECO:0000256" key="9">
    <source>
        <dbReference type="ARBA" id="ARBA00023146"/>
    </source>
</evidence>
<evidence type="ECO:0000256" key="7">
    <source>
        <dbReference type="ARBA" id="ARBA00022840"/>
    </source>
</evidence>
<feature type="short sequence motif" description="'KMSKS' region" evidence="11">
    <location>
        <begin position="459"/>
        <end position="463"/>
    </location>
</feature>
<dbReference type="EC" id="6.1.1.10" evidence="11"/>
<dbReference type="InterPro" id="IPR015413">
    <property type="entry name" value="Methionyl/Leucyl_tRNA_Synth"/>
</dbReference>
<accession>A0AAE7THF5</accession>
<comment type="subcellular location">
    <subcellularLocation>
        <location evidence="2 11">Cytoplasm</location>
    </subcellularLocation>
</comment>
<gene>
    <name evidence="11" type="primary">metG</name>
    <name evidence="15" type="ORF">WN72_25475</name>
</gene>
<dbReference type="Proteomes" id="UP000594015">
    <property type="component" value="Chromosome"/>
</dbReference>
<proteinExistence type="inferred from homology"/>
<dbReference type="InterPro" id="IPR041872">
    <property type="entry name" value="Anticodon_Met"/>
</dbReference>
<organism evidence="15 16">
    <name type="scientific">Bradyrhizobium arachidis</name>
    <dbReference type="NCBI Taxonomy" id="858423"/>
    <lineage>
        <taxon>Bacteria</taxon>
        <taxon>Pseudomonadati</taxon>
        <taxon>Pseudomonadota</taxon>
        <taxon>Alphaproteobacteria</taxon>
        <taxon>Hyphomicrobiales</taxon>
        <taxon>Nitrobacteraceae</taxon>
        <taxon>Bradyrhizobium</taxon>
    </lineage>
</organism>
<dbReference type="PROSITE" id="PS00178">
    <property type="entry name" value="AA_TRNA_LIGASE_I"/>
    <property type="match status" value="1"/>
</dbReference>
<evidence type="ECO:0000313" key="16">
    <source>
        <dbReference type="Proteomes" id="UP000594015"/>
    </source>
</evidence>
<dbReference type="CDD" id="cd07957">
    <property type="entry name" value="Anticodon_Ia_Met"/>
    <property type="match status" value="1"/>
</dbReference>
<comment type="subunit">
    <text evidence="11">Monomer.</text>
</comment>
<evidence type="ECO:0000313" key="15">
    <source>
        <dbReference type="EMBL" id="QOZ69292.1"/>
    </source>
</evidence>
<dbReference type="CDD" id="cd00814">
    <property type="entry name" value="MetRS_core"/>
    <property type="match status" value="1"/>
</dbReference>
<sequence length="673" mass="73582">MATRAKKTAKGKSSKKTAKKATKKAAKALARKGARKVKKTKKAAAKKGVKKTAKKAGKKAAKKQAVAKKAVKKATKKPAKKTAKSPATNKAPAKKVAKKAAVTAPVATAAPAPVATPPKAVMSKVSKPKVSKPKATKPEAAPAPKPVAAPQAAAPAVAAARDNVFYITTAIAYPNGQPHIGHAYEAIATDVLARFARLDGKDVFFLTGTDEHGLKMVQTAQNEGLTPAALATRNAGRFKEMDERLNVSFDRFIRTTEEQHHRSTQEIWRRMEANGDIYADTYAGWYSVRDEAYYAEDETRLNDDGVRLGPQGTPVEWVEEKSYFFRLSAYQDKLLKLYTDNPDFIGPDARRNEVMSFVRSGLRDLSISRTTFDWGVKVPGDEEHVMYVWVDALTNYITGVGFPDESDKNWRYWPADVHIIGKDIIRFHAVYWPAFLMSAGIPVQKRVYAHGFLFNRGEKMSKSVGNVVDPFNLADQYGVDQMRYFFLREVPFGQDGNYNHEAIVARINADLANDLGNLAQRSLSMIAKQLGGVLPEPGEFSDNDKAILALADGMVAASREAMATQQIHQWLNAVWAVVAEANRYFAGEAPWVLAKTDPARQKTVLYVTAEVVRQIAILAQPAMPTASSLLLDSLGIPAGERDFAMLGGDKRIAPGSTLPAPTPAFPRYIEPAA</sequence>
<dbReference type="SUPFAM" id="SSF47323">
    <property type="entry name" value="Anticodon-binding domain of a subclass of class I aminoacyl-tRNA synthetases"/>
    <property type="match status" value="1"/>
</dbReference>
<name>A0AAE7THF5_9BRAD</name>
<comment type="caution">
    <text evidence="11">Lacks conserved residue(s) required for the propagation of feature annotation.</text>
</comment>
<keyword evidence="7 11" id="KW-0067">ATP-binding</keyword>
<evidence type="ECO:0000256" key="8">
    <source>
        <dbReference type="ARBA" id="ARBA00022917"/>
    </source>
</evidence>
<dbReference type="Pfam" id="PF09334">
    <property type="entry name" value="tRNA-synt_1g"/>
    <property type="match status" value="1"/>
</dbReference>
<dbReference type="KEGG" id="barh:WN72_25475"/>
<comment type="catalytic activity">
    <reaction evidence="10 11">
        <text>tRNA(Met) + L-methionine + ATP = L-methionyl-tRNA(Met) + AMP + diphosphate</text>
        <dbReference type="Rhea" id="RHEA:13481"/>
        <dbReference type="Rhea" id="RHEA-COMP:9667"/>
        <dbReference type="Rhea" id="RHEA-COMP:9698"/>
        <dbReference type="ChEBI" id="CHEBI:30616"/>
        <dbReference type="ChEBI" id="CHEBI:33019"/>
        <dbReference type="ChEBI" id="CHEBI:57844"/>
        <dbReference type="ChEBI" id="CHEBI:78442"/>
        <dbReference type="ChEBI" id="CHEBI:78530"/>
        <dbReference type="ChEBI" id="CHEBI:456215"/>
        <dbReference type="EC" id="6.1.1.10"/>
    </reaction>
</comment>
<evidence type="ECO:0000256" key="1">
    <source>
        <dbReference type="ARBA" id="ARBA00003314"/>
    </source>
</evidence>
<dbReference type="RefSeq" id="WP_092217268.1">
    <property type="nucleotide sequence ID" value="NZ_CP030050.1"/>
</dbReference>
<feature type="region of interest" description="Disordered" evidence="12">
    <location>
        <begin position="110"/>
        <end position="147"/>
    </location>
</feature>
<evidence type="ECO:0000256" key="11">
    <source>
        <dbReference type="HAMAP-Rule" id="MF_01228"/>
    </source>
</evidence>
<evidence type="ECO:0000256" key="6">
    <source>
        <dbReference type="ARBA" id="ARBA00022741"/>
    </source>
</evidence>
<dbReference type="PRINTS" id="PR01041">
    <property type="entry name" value="TRNASYNTHMET"/>
</dbReference>
<dbReference type="InterPro" id="IPR009080">
    <property type="entry name" value="tRNAsynth_Ia_anticodon-bd"/>
</dbReference>
<reference evidence="15 16" key="1">
    <citation type="submission" date="2018-06" db="EMBL/GenBank/DDBJ databases">
        <title>Comparative genomics of Bradyrhizobium nodulating Arachidis hypogaea.</title>
        <authorList>
            <person name="Li Y."/>
        </authorList>
    </citation>
    <scope>NUCLEOTIDE SEQUENCE [LARGE SCALE GENOMIC DNA]</scope>
    <source>
        <strain evidence="15 16">CCBAU 051107</strain>
    </source>
</reference>
<evidence type="ECO:0000256" key="12">
    <source>
        <dbReference type="SAM" id="MobiDB-lite"/>
    </source>
</evidence>
<dbReference type="GO" id="GO:0005524">
    <property type="term" value="F:ATP binding"/>
    <property type="evidence" value="ECO:0007669"/>
    <property type="project" value="UniProtKB-UniRule"/>
</dbReference>
<comment type="function">
    <text evidence="1 11">Is required not only for elongation of protein synthesis but also for the initiation of all mRNA translation through initiator tRNA(fMet) aminoacylation.</text>
</comment>
<evidence type="ECO:0000259" key="13">
    <source>
        <dbReference type="Pfam" id="PF09334"/>
    </source>
</evidence>
<dbReference type="NCBIfam" id="TIGR00398">
    <property type="entry name" value="metG"/>
    <property type="match status" value="1"/>
</dbReference>
<keyword evidence="9 11" id="KW-0030">Aminoacyl-tRNA synthetase</keyword>
<dbReference type="Gene3D" id="2.170.220.10">
    <property type="match status" value="1"/>
</dbReference>
<comment type="similarity">
    <text evidence="3 11">Belongs to the class-I aminoacyl-tRNA synthetase family. MetG type 2B subfamily.</text>
</comment>
<evidence type="ECO:0000259" key="14">
    <source>
        <dbReference type="Pfam" id="PF19303"/>
    </source>
</evidence>
<dbReference type="GO" id="GO:0005737">
    <property type="term" value="C:cytoplasm"/>
    <property type="evidence" value="ECO:0007669"/>
    <property type="project" value="UniProtKB-SubCell"/>
</dbReference>
<feature type="compositionally biased region" description="Basic residues" evidence="12">
    <location>
        <begin position="1"/>
        <end position="83"/>
    </location>
</feature>
<dbReference type="InterPro" id="IPR001412">
    <property type="entry name" value="aa-tRNA-synth_I_CS"/>
</dbReference>
<dbReference type="FunFam" id="1.10.730.10:FF:000035">
    <property type="entry name" value="Methionine--tRNA ligase"/>
    <property type="match status" value="1"/>
</dbReference>
<dbReference type="PANTHER" id="PTHR43326">
    <property type="entry name" value="METHIONYL-TRNA SYNTHETASE"/>
    <property type="match status" value="1"/>
</dbReference>
<keyword evidence="6 11" id="KW-0547">Nucleotide-binding</keyword>
<keyword evidence="8 11" id="KW-0648">Protein biosynthesis</keyword>
<feature type="region of interest" description="Disordered" evidence="12">
    <location>
        <begin position="1"/>
        <end position="96"/>
    </location>
</feature>
<dbReference type="SUPFAM" id="SSF52374">
    <property type="entry name" value="Nucleotidylyl transferase"/>
    <property type="match status" value="1"/>
</dbReference>
<dbReference type="NCBIfam" id="NF008900">
    <property type="entry name" value="PRK12267.1"/>
    <property type="match status" value="1"/>
</dbReference>
<protein>
    <recommendedName>
        <fullName evidence="11">Methionine--tRNA ligase</fullName>
        <ecNumber evidence="11">6.1.1.10</ecNumber>
    </recommendedName>
    <alternativeName>
        <fullName evidence="11">Methionyl-tRNA synthetase</fullName>
        <shortName evidence="11">MetRS</shortName>
    </alternativeName>
</protein>
<dbReference type="FunFam" id="2.170.220.10:FF:000001">
    <property type="entry name" value="methionine--tRNA ligase, mitochondrial"/>
    <property type="match status" value="1"/>
</dbReference>
<dbReference type="Gene3D" id="3.40.50.620">
    <property type="entry name" value="HUPs"/>
    <property type="match status" value="1"/>
</dbReference>
<feature type="compositionally biased region" description="Low complexity" evidence="12">
    <location>
        <begin position="110"/>
        <end position="125"/>
    </location>
</feature>
<dbReference type="Pfam" id="PF19303">
    <property type="entry name" value="Anticodon_3"/>
    <property type="match status" value="1"/>
</dbReference>
<feature type="compositionally biased region" description="Basic residues" evidence="12">
    <location>
        <begin position="126"/>
        <end position="135"/>
    </location>
</feature>
<keyword evidence="4 11" id="KW-0963">Cytoplasm</keyword>
<evidence type="ECO:0000256" key="5">
    <source>
        <dbReference type="ARBA" id="ARBA00022598"/>
    </source>
</evidence>
<dbReference type="EMBL" id="CP030050">
    <property type="protein sequence ID" value="QOZ69292.1"/>
    <property type="molecule type" value="Genomic_DNA"/>
</dbReference>
<dbReference type="GO" id="GO:0006431">
    <property type="term" value="P:methionyl-tRNA aminoacylation"/>
    <property type="evidence" value="ECO:0007669"/>
    <property type="project" value="UniProtKB-UniRule"/>
</dbReference>
<feature type="domain" description="Methionyl-tRNA synthetase anticodon-binding" evidence="14">
    <location>
        <begin position="534"/>
        <end position="638"/>
    </location>
</feature>
<keyword evidence="5 11" id="KW-0436">Ligase</keyword>
<dbReference type="InterPro" id="IPR014758">
    <property type="entry name" value="Met-tRNA_synth"/>
</dbReference>
<evidence type="ECO:0000256" key="4">
    <source>
        <dbReference type="ARBA" id="ARBA00022490"/>
    </source>
</evidence>